<evidence type="ECO:0000256" key="1">
    <source>
        <dbReference type="SAM" id="Phobius"/>
    </source>
</evidence>
<gene>
    <name evidence="2" type="ORF">EYB58_17940</name>
</gene>
<sequence>MKGSISTKVVSVIVLVGIIGIGTGLLYSGYIIKKFEVQKVKERKEYLQHRLATAIEKKRISG</sequence>
<organism evidence="2 3">
    <name type="scientific">Desulfobacter hydrogenophilus</name>
    <dbReference type="NCBI Taxonomy" id="2291"/>
    <lineage>
        <taxon>Bacteria</taxon>
        <taxon>Pseudomonadati</taxon>
        <taxon>Thermodesulfobacteriota</taxon>
        <taxon>Desulfobacteria</taxon>
        <taxon>Desulfobacterales</taxon>
        <taxon>Desulfobacteraceae</taxon>
        <taxon>Desulfobacter</taxon>
    </lineage>
</organism>
<proteinExistence type="predicted"/>
<name>A0ABX5RI79_9BACT</name>
<keyword evidence="1" id="KW-0812">Transmembrane</keyword>
<dbReference type="EMBL" id="CP036313">
    <property type="protein sequence ID" value="QBH14640.1"/>
    <property type="molecule type" value="Genomic_DNA"/>
</dbReference>
<dbReference type="RefSeq" id="WP_131072104.1">
    <property type="nucleotide sequence ID" value="NZ_CP036313.1"/>
</dbReference>
<evidence type="ECO:0000313" key="3">
    <source>
        <dbReference type="Proteomes" id="UP000293902"/>
    </source>
</evidence>
<keyword evidence="3" id="KW-1185">Reference proteome</keyword>
<keyword evidence="1" id="KW-0472">Membrane</keyword>
<protein>
    <submittedName>
        <fullName evidence="2">Uncharacterized protein</fullName>
    </submittedName>
</protein>
<keyword evidence="1" id="KW-1133">Transmembrane helix</keyword>
<reference evidence="2 3" key="1">
    <citation type="submission" date="2019-02" db="EMBL/GenBank/DDBJ databases">
        <title>Complete genome sequence of Desulfobacter hydrogenophilus AcRS1.</title>
        <authorList>
            <person name="Marietou A."/>
            <person name="Lund M.B."/>
            <person name="Marshall I.P.G."/>
            <person name="Schreiber L."/>
            <person name="Jorgensen B."/>
        </authorList>
    </citation>
    <scope>NUCLEOTIDE SEQUENCE [LARGE SCALE GENOMIC DNA]</scope>
    <source>
        <strain evidence="2 3">AcRS1</strain>
    </source>
</reference>
<evidence type="ECO:0000313" key="2">
    <source>
        <dbReference type="EMBL" id="QBH14640.1"/>
    </source>
</evidence>
<feature type="transmembrane region" description="Helical" evidence="1">
    <location>
        <begin position="12"/>
        <end position="32"/>
    </location>
</feature>
<dbReference type="Proteomes" id="UP000293902">
    <property type="component" value="Chromosome"/>
</dbReference>
<accession>A0ABX5RI79</accession>